<protein>
    <submittedName>
        <fullName evidence="1">Uncharacterized protein</fullName>
    </submittedName>
</protein>
<accession>A0A370WRS5</accession>
<dbReference type="AlphaFoldDB" id="A0A370WRS5"/>
<dbReference type="EMBL" id="QRBE01000029">
    <property type="protein sequence ID" value="RDS78737.1"/>
    <property type="molecule type" value="Genomic_DNA"/>
</dbReference>
<evidence type="ECO:0000313" key="1">
    <source>
        <dbReference type="EMBL" id="RDS78737.1"/>
    </source>
</evidence>
<proteinExistence type="predicted"/>
<gene>
    <name evidence="1" type="ORF">DWU98_21370</name>
</gene>
<dbReference type="Proteomes" id="UP000254258">
    <property type="component" value="Unassembled WGS sequence"/>
</dbReference>
<comment type="caution">
    <text evidence="1">The sequence shown here is derived from an EMBL/GenBank/DDBJ whole genome shotgun (WGS) entry which is preliminary data.</text>
</comment>
<sequence length="169" mass="18402">MVSTMSLGDKPIGRRIRDYTMRIATLLITALVVSAPATSFGCDLIPLTITKSTATWGKLTVTLGDADTVDHPSAWSGPVTISLEGQPVCTVSESVSIVQEPVLLGKNTLFVSTYSGSQRQIYALDIHTCRVVWKSPVYFADPSYAHGMWMMGSRPLLLDKACRPTDRSH</sequence>
<reference evidence="1 2" key="1">
    <citation type="submission" date="2018-07" db="EMBL/GenBank/DDBJ databases">
        <title>Dyella monticola sp. nov. and Dyella psychrodurans sp. nov. isolated from monsoon evergreen broad-leaved forest soil of Dinghu Mountain, China.</title>
        <authorList>
            <person name="Gao Z."/>
            <person name="Qiu L."/>
        </authorList>
    </citation>
    <scope>NUCLEOTIDE SEQUENCE [LARGE SCALE GENOMIC DNA]</scope>
    <source>
        <strain evidence="1 2">4G-K06</strain>
    </source>
</reference>
<name>A0A370WRS5_9GAMM</name>
<organism evidence="1 2">
    <name type="scientific">Dyella monticola</name>
    <dbReference type="NCBI Taxonomy" id="1927958"/>
    <lineage>
        <taxon>Bacteria</taxon>
        <taxon>Pseudomonadati</taxon>
        <taxon>Pseudomonadota</taxon>
        <taxon>Gammaproteobacteria</taxon>
        <taxon>Lysobacterales</taxon>
        <taxon>Rhodanobacteraceae</taxon>
        <taxon>Dyella</taxon>
    </lineage>
</organism>
<keyword evidence="2" id="KW-1185">Reference proteome</keyword>
<evidence type="ECO:0000313" key="2">
    <source>
        <dbReference type="Proteomes" id="UP000254258"/>
    </source>
</evidence>